<evidence type="ECO:0000313" key="3">
    <source>
        <dbReference type="WBParaSite" id="maker-unitig_23987-snap-gene-0.1-mRNA-1"/>
    </source>
</evidence>
<proteinExistence type="predicted"/>
<keyword evidence="1" id="KW-0812">Transmembrane</keyword>
<keyword evidence="1" id="KW-0472">Membrane</keyword>
<organism evidence="2 3">
    <name type="scientific">Macrostomum lignano</name>
    <dbReference type="NCBI Taxonomy" id="282301"/>
    <lineage>
        <taxon>Eukaryota</taxon>
        <taxon>Metazoa</taxon>
        <taxon>Spiralia</taxon>
        <taxon>Lophotrochozoa</taxon>
        <taxon>Platyhelminthes</taxon>
        <taxon>Rhabditophora</taxon>
        <taxon>Macrostomorpha</taxon>
        <taxon>Macrostomida</taxon>
        <taxon>Macrostomidae</taxon>
        <taxon>Macrostomum</taxon>
    </lineage>
</organism>
<sequence>VYITCNSVGQFFQDQKYERQLACLAENDSSTTASWVGVRGTFSTDGVIQNIRCIEVVCNLVDLFHLMEEGGSVVDLLLIKSTLVLNLAQMTSPAPRLASGTRLLACASRRRPPIQLLGRQKQYVPPTTEATAAWQTGMVAITIVILFFTCIVVLDLATIRETSACSKPTFST</sequence>
<dbReference type="WBParaSite" id="maker-unitig_23987-snap-gene-0.1-mRNA-1">
    <property type="protein sequence ID" value="maker-unitig_23987-snap-gene-0.1-mRNA-1"/>
    <property type="gene ID" value="maker-unitig_23987-snap-gene-0.1"/>
</dbReference>
<name>A0A1I8F964_9PLAT</name>
<feature type="transmembrane region" description="Helical" evidence="1">
    <location>
        <begin position="132"/>
        <end position="157"/>
    </location>
</feature>
<keyword evidence="2" id="KW-1185">Reference proteome</keyword>
<dbReference type="Proteomes" id="UP000095280">
    <property type="component" value="Unplaced"/>
</dbReference>
<reference evidence="3" key="1">
    <citation type="submission" date="2016-11" db="UniProtKB">
        <authorList>
            <consortium name="WormBaseParasite"/>
        </authorList>
    </citation>
    <scope>IDENTIFICATION</scope>
</reference>
<evidence type="ECO:0000256" key="1">
    <source>
        <dbReference type="SAM" id="Phobius"/>
    </source>
</evidence>
<evidence type="ECO:0000313" key="2">
    <source>
        <dbReference type="Proteomes" id="UP000095280"/>
    </source>
</evidence>
<protein>
    <submittedName>
        <fullName evidence="3">Triple gene block 3 protein</fullName>
    </submittedName>
</protein>
<dbReference type="AlphaFoldDB" id="A0A1I8F964"/>
<keyword evidence="1" id="KW-1133">Transmembrane helix</keyword>
<accession>A0A1I8F964</accession>